<dbReference type="PANTHER" id="PTHR47183">
    <property type="entry name" value="GLUCOSE-1-PHOSPHATE CYTIDYLYLTRANSFERASE-RELATED"/>
    <property type="match status" value="1"/>
</dbReference>
<dbReference type="InterPro" id="IPR013446">
    <property type="entry name" value="G1P_cyt_trans-like"/>
</dbReference>
<dbReference type="GO" id="GO:0047343">
    <property type="term" value="F:glucose-1-phosphate cytidylyltransferase activity"/>
    <property type="evidence" value="ECO:0007669"/>
    <property type="project" value="InterPro"/>
</dbReference>
<protein>
    <submittedName>
        <fullName evidence="2">Glucose-1-phosphate cytidylyltransferase</fullName>
    </submittedName>
</protein>
<dbReference type="Pfam" id="PF00483">
    <property type="entry name" value="NTP_transferase"/>
    <property type="match status" value="1"/>
</dbReference>
<reference evidence="2 3" key="1">
    <citation type="submission" date="2016-11" db="EMBL/GenBank/DDBJ databases">
        <authorList>
            <person name="Jaros S."/>
            <person name="Januszkiewicz K."/>
            <person name="Wedrychowicz H."/>
        </authorList>
    </citation>
    <scope>NUCLEOTIDE SEQUENCE [LARGE SCALE GENOMIC DNA]</scope>
    <source>
        <strain evidence="2 3">OK807</strain>
    </source>
</reference>
<organism evidence="2 3">
    <name type="scientific">Streptomyces atratus</name>
    <dbReference type="NCBI Taxonomy" id="1893"/>
    <lineage>
        <taxon>Bacteria</taxon>
        <taxon>Bacillati</taxon>
        <taxon>Actinomycetota</taxon>
        <taxon>Actinomycetes</taxon>
        <taxon>Kitasatosporales</taxon>
        <taxon>Streptomycetaceae</taxon>
        <taxon>Streptomyces</taxon>
    </lineage>
</organism>
<dbReference type="AlphaFoldDB" id="A0A1K2F9X7"/>
<dbReference type="STRING" id="1893.SAMN02787144_104822"/>
<sequence length="270" mass="30599">MKVNEMKNVSTVILCGGRGTRMRELARTIPKPMVPIGDRPFLWHIMEWYARFDYTDFVLALGWRGEAIKSFVLHHRLLLGDFAGETGTGGEFAPLNSADPALEPWRISCIDTGRDSKTATRVKRVADRTSGDQIMVTYGDGLSDIDIDSLLRFHRDHGRLATISAVRPPGQYGEVSLSRDGRVEVFREKPAVTDRRVNGGFMVFEREAIDRYFPEDRDVMLEEGPLNALARDGELMGYQHDGFWRAMDDPNDHAVLDQMWNADKAPWRVG</sequence>
<name>A0A1K2F9X7_STRAR</name>
<dbReference type="Proteomes" id="UP000181909">
    <property type="component" value="Unassembled WGS sequence"/>
</dbReference>
<evidence type="ECO:0000259" key="1">
    <source>
        <dbReference type="Pfam" id="PF00483"/>
    </source>
</evidence>
<dbReference type="InterPro" id="IPR005835">
    <property type="entry name" value="NTP_transferase_dom"/>
</dbReference>
<proteinExistence type="predicted"/>
<feature type="domain" description="Nucleotidyl transferase" evidence="1">
    <location>
        <begin position="11"/>
        <end position="213"/>
    </location>
</feature>
<keyword evidence="2" id="KW-0808">Transferase</keyword>
<accession>A0A1K2F9X7</accession>
<evidence type="ECO:0000313" key="3">
    <source>
        <dbReference type="Proteomes" id="UP000181909"/>
    </source>
</evidence>
<evidence type="ECO:0000313" key="2">
    <source>
        <dbReference type="EMBL" id="SFY44531.1"/>
    </source>
</evidence>
<dbReference type="PANTHER" id="PTHR47183:SF2">
    <property type="entry name" value="GLUCOSE-1-PHOSPHATE CYTIDYLYLTRANSFERASE-RELATED"/>
    <property type="match status" value="1"/>
</dbReference>
<dbReference type="SUPFAM" id="SSF53448">
    <property type="entry name" value="Nucleotide-diphospho-sugar transferases"/>
    <property type="match status" value="1"/>
</dbReference>
<keyword evidence="2" id="KW-0548">Nucleotidyltransferase</keyword>
<dbReference type="EMBL" id="FPJO01000048">
    <property type="protein sequence ID" value="SFY44531.1"/>
    <property type="molecule type" value="Genomic_DNA"/>
</dbReference>
<dbReference type="InterPro" id="IPR029044">
    <property type="entry name" value="Nucleotide-diphossugar_trans"/>
</dbReference>
<gene>
    <name evidence="2" type="ORF">SAMN02787144_104822</name>
</gene>
<dbReference type="Gene3D" id="3.90.550.10">
    <property type="entry name" value="Spore Coat Polysaccharide Biosynthesis Protein SpsA, Chain A"/>
    <property type="match status" value="1"/>
</dbReference>